<sequence length="264" mass="29170">MLKAKRETSSRYCAPVSSSIRVCWVDLLFISLILLVVACFLFGVPLTARLCKMLRGIKNNSSPAISSHHILSERGYWTPTRRRHSQEMLFDGGLGNGGSDKLDGAFLPPFLFSGLQQWPTHLNHDFCGTEVISHDPFLIVQPSLNDSVLVKQGLVEETMLPPPTHNAYDIRGPLVHVGRNENAFETPSRTRSRSCTDATPVPSKVPGLKDTPMLCSRDSRVAKDTTPGESHEMDSRLDAVPPPPPVYTIPFLGQGKHTILFETV</sequence>
<comment type="caution">
    <text evidence="1">The sequence shown here is derived from an EMBL/GenBank/DDBJ whole genome shotgun (WGS) entry which is preliminary data.</text>
</comment>
<proteinExistence type="predicted"/>
<gene>
    <name evidence="1" type="ORF">F5148DRAFT_1239603</name>
</gene>
<evidence type="ECO:0000313" key="1">
    <source>
        <dbReference type="EMBL" id="KAI9451387.1"/>
    </source>
</evidence>
<name>A0ACC0TWB9_9AGAM</name>
<dbReference type="EMBL" id="JAGFNK010000378">
    <property type="protein sequence ID" value="KAI9451387.1"/>
    <property type="molecule type" value="Genomic_DNA"/>
</dbReference>
<organism evidence="1 2">
    <name type="scientific">Russula earlei</name>
    <dbReference type="NCBI Taxonomy" id="71964"/>
    <lineage>
        <taxon>Eukaryota</taxon>
        <taxon>Fungi</taxon>
        <taxon>Dikarya</taxon>
        <taxon>Basidiomycota</taxon>
        <taxon>Agaricomycotina</taxon>
        <taxon>Agaricomycetes</taxon>
        <taxon>Russulales</taxon>
        <taxon>Russulaceae</taxon>
        <taxon>Russula</taxon>
    </lineage>
</organism>
<accession>A0ACC0TWB9</accession>
<reference evidence="1" key="1">
    <citation type="submission" date="2021-03" db="EMBL/GenBank/DDBJ databases">
        <title>Evolutionary priming and transition to the ectomycorrhizal habit in an iconic lineage of mushroom-forming fungi: is preadaptation a requirement?</title>
        <authorList>
            <consortium name="DOE Joint Genome Institute"/>
            <person name="Looney B.P."/>
            <person name="Miyauchi S."/>
            <person name="Morin E."/>
            <person name="Drula E."/>
            <person name="Courty P.E."/>
            <person name="Chicoki N."/>
            <person name="Fauchery L."/>
            <person name="Kohler A."/>
            <person name="Kuo A."/>
            <person name="LaButti K."/>
            <person name="Pangilinan J."/>
            <person name="Lipzen A."/>
            <person name="Riley R."/>
            <person name="Andreopoulos W."/>
            <person name="He G."/>
            <person name="Johnson J."/>
            <person name="Barry K.W."/>
            <person name="Grigoriev I.V."/>
            <person name="Nagy L."/>
            <person name="Hibbett D."/>
            <person name="Henrissat B."/>
            <person name="Matheny P.B."/>
            <person name="Labbe J."/>
            <person name="Martin A.F."/>
        </authorList>
    </citation>
    <scope>NUCLEOTIDE SEQUENCE</scope>
    <source>
        <strain evidence="1">BPL698</strain>
    </source>
</reference>
<keyword evidence="2" id="KW-1185">Reference proteome</keyword>
<dbReference type="Proteomes" id="UP001207468">
    <property type="component" value="Unassembled WGS sequence"/>
</dbReference>
<protein>
    <submittedName>
        <fullName evidence="1">Uncharacterized protein</fullName>
    </submittedName>
</protein>
<evidence type="ECO:0000313" key="2">
    <source>
        <dbReference type="Proteomes" id="UP001207468"/>
    </source>
</evidence>